<comment type="caution">
    <text evidence="9">The sequence shown here is derived from an EMBL/GenBank/DDBJ whole genome shotgun (WGS) entry which is preliminary data.</text>
</comment>
<evidence type="ECO:0000259" key="8">
    <source>
        <dbReference type="PROSITE" id="PS50850"/>
    </source>
</evidence>
<dbReference type="PRINTS" id="PR01988">
    <property type="entry name" value="EXPORTERBACE"/>
</dbReference>
<evidence type="ECO:0000313" key="10">
    <source>
        <dbReference type="Proteomes" id="UP000215199"/>
    </source>
</evidence>
<keyword evidence="3" id="KW-1003">Cell membrane</keyword>
<evidence type="ECO:0000256" key="4">
    <source>
        <dbReference type="ARBA" id="ARBA00022692"/>
    </source>
</evidence>
<reference evidence="10" key="1">
    <citation type="submission" date="2017-07" db="EMBL/GenBank/DDBJ databases">
        <title>Comparative genome mining reveals phylogenetic distribution patterns of secondary metabolites in Amycolatopsis.</title>
        <authorList>
            <person name="Adamek M."/>
            <person name="Alanjary M."/>
            <person name="Sales-Ortells H."/>
            <person name="Goodfellow M."/>
            <person name="Bull A.T."/>
            <person name="Kalinowski J."/>
            <person name="Ziemert N."/>
        </authorList>
    </citation>
    <scope>NUCLEOTIDE SEQUENCE [LARGE SCALE GENOMIC DNA]</scope>
    <source>
        <strain evidence="10">H5</strain>
    </source>
</reference>
<feature type="transmembrane region" description="Helical" evidence="7">
    <location>
        <begin position="313"/>
        <end position="335"/>
    </location>
</feature>
<feature type="transmembrane region" description="Helical" evidence="7">
    <location>
        <begin position="92"/>
        <end position="124"/>
    </location>
</feature>
<sequence length="413" mass="41242">MVMVEPAPAPASKAHLLAGNPAFRALCVSRAVSFAGDGITTTALVLLVAPRNGPTGVALLLGANALPRLGGPLAGVLADRVPARRLMMRCELASALVIGLTALTLPPLLVLTALVAVAGILATIRNPAGRSLVPVMVAPADRAPANALFGLGRTLTLTVGPGMGGLLGAAPGGARTALAVDAVTFLVSALLLSGLPAIAPARDPAAVTGVWAEAGEGLRHVVANRRMLVLVLSLFLLVAFAAVDNVALVFLTGDVIHAGPAGYGLAAGAFGTGMLLASLACTRRVRGRRPIALLIVAVVATGAGTIVNGLAPVLAVVVVAQLVAGAGNAVENIAYDTVVQDLVPRPFLGRVFGTIGTAAQLGAAFAYAAGSFVVGVAGARATFVLAGAGTFSVLLLLVPALGHRKRATRPGRW</sequence>
<dbReference type="Pfam" id="PF05977">
    <property type="entry name" value="MFS_3"/>
    <property type="match status" value="1"/>
</dbReference>
<evidence type="ECO:0000313" key="9">
    <source>
        <dbReference type="EMBL" id="OXM59182.1"/>
    </source>
</evidence>
<keyword evidence="4 7" id="KW-0812">Transmembrane</keyword>
<dbReference type="AlphaFoldDB" id="A0A229SJT6"/>
<dbReference type="PANTHER" id="PTHR23513">
    <property type="entry name" value="INTEGRAL MEMBRANE EFFLUX PROTEIN-RELATED"/>
    <property type="match status" value="1"/>
</dbReference>
<evidence type="ECO:0000256" key="2">
    <source>
        <dbReference type="ARBA" id="ARBA00022448"/>
    </source>
</evidence>
<evidence type="ECO:0000256" key="5">
    <source>
        <dbReference type="ARBA" id="ARBA00022989"/>
    </source>
</evidence>
<dbReference type="GO" id="GO:0022857">
    <property type="term" value="F:transmembrane transporter activity"/>
    <property type="evidence" value="ECO:0007669"/>
    <property type="project" value="InterPro"/>
</dbReference>
<evidence type="ECO:0000256" key="7">
    <source>
        <dbReference type="SAM" id="Phobius"/>
    </source>
</evidence>
<feature type="transmembrane region" description="Helical" evidence="7">
    <location>
        <begin position="263"/>
        <end position="282"/>
    </location>
</feature>
<feature type="transmembrane region" description="Helical" evidence="7">
    <location>
        <begin position="228"/>
        <end position="251"/>
    </location>
</feature>
<feature type="domain" description="Major facilitator superfamily (MFS) profile" evidence="8">
    <location>
        <begin position="226"/>
        <end position="413"/>
    </location>
</feature>
<dbReference type="EMBL" id="NMUL01000091">
    <property type="protein sequence ID" value="OXM59182.1"/>
    <property type="molecule type" value="Genomic_DNA"/>
</dbReference>
<keyword evidence="5 7" id="KW-1133">Transmembrane helix</keyword>
<dbReference type="SUPFAM" id="SSF103473">
    <property type="entry name" value="MFS general substrate transporter"/>
    <property type="match status" value="1"/>
</dbReference>
<name>A0A229SJT6_9PSEU</name>
<feature type="transmembrane region" description="Helical" evidence="7">
    <location>
        <begin position="381"/>
        <end position="402"/>
    </location>
</feature>
<dbReference type="InterPro" id="IPR020846">
    <property type="entry name" value="MFS_dom"/>
</dbReference>
<feature type="transmembrane region" description="Helical" evidence="7">
    <location>
        <begin position="291"/>
        <end position="307"/>
    </location>
</feature>
<organism evidence="9 10">
    <name type="scientific">Amycolatopsis vastitatis</name>
    <dbReference type="NCBI Taxonomy" id="1905142"/>
    <lineage>
        <taxon>Bacteria</taxon>
        <taxon>Bacillati</taxon>
        <taxon>Actinomycetota</taxon>
        <taxon>Actinomycetes</taxon>
        <taxon>Pseudonocardiales</taxon>
        <taxon>Pseudonocardiaceae</taxon>
        <taxon>Amycolatopsis</taxon>
    </lineage>
</organism>
<protein>
    <recommendedName>
        <fullName evidence="8">Major facilitator superfamily (MFS) profile domain-containing protein</fullName>
    </recommendedName>
</protein>
<accession>A0A229SJT6</accession>
<evidence type="ECO:0000256" key="3">
    <source>
        <dbReference type="ARBA" id="ARBA00022475"/>
    </source>
</evidence>
<evidence type="ECO:0000256" key="6">
    <source>
        <dbReference type="ARBA" id="ARBA00023136"/>
    </source>
</evidence>
<dbReference type="PANTHER" id="PTHR23513:SF6">
    <property type="entry name" value="MAJOR FACILITATOR SUPERFAMILY ASSOCIATED DOMAIN-CONTAINING PROTEIN"/>
    <property type="match status" value="1"/>
</dbReference>
<gene>
    <name evidence="9" type="ORF">CF165_48895</name>
</gene>
<dbReference type="InterPro" id="IPR010290">
    <property type="entry name" value="TM_effector"/>
</dbReference>
<feature type="transmembrane region" description="Helical" evidence="7">
    <location>
        <begin position="347"/>
        <end position="369"/>
    </location>
</feature>
<proteinExistence type="predicted"/>
<dbReference type="Proteomes" id="UP000215199">
    <property type="component" value="Unassembled WGS sequence"/>
</dbReference>
<dbReference type="GO" id="GO:0005886">
    <property type="term" value="C:plasma membrane"/>
    <property type="evidence" value="ECO:0007669"/>
    <property type="project" value="UniProtKB-SubCell"/>
</dbReference>
<keyword evidence="2" id="KW-0813">Transport</keyword>
<dbReference type="InterPro" id="IPR022324">
    <property type="entry name" value="Bacilysin_exporter_BacE_put"/>
</dbReference>
<feature type="transmembrane region" description="Helical" evidence="7">
    <location>
        <begin position="173"/>
        <end position="192"/>
    </location>
</feature>
<comment type="subcellular location">
    <subcellularLocation>
        <location evidence="1">Cell membrane</location>
        <topology evidence="1">Multi-pass membrane protein</topology>
    </subcellularLocation>
</comment>
<keyword evidence="10" id="KW-1185">Reference proteome</keyword>
<keyword evidence="6 7" id="KW-0472">Membrane</keyword>
<dbReference type="PROSITE" id="PS50850">
    <property type="entry name" value="MFS"/>
    <property type="match status" value="1"/>
</dbReference>
<evidence type="ECO:0000256" key="1">
    <source>
        <dbReference type="ARBA" id="ARBA00004651"/>
    </source>
</evidence>
<dbReference type="CDD" id="cd06173">
    <property type="entry name" value="MFS_MefA_like"/>
    <property type="match status" value="1"/>
</dbReference>
<dbReference type="InterPro" id="IPR036259">
    <property type="entry name" value="MFS_trans_sf"/>
</dbReference>
<dbReference type="Gene3D" id="1.20.1250.20">
    <property type="entry name" value="MFS general substrate transporter like domains"/>
    <property type="match status" value="1"/>
</dbReference>